<reference evidence="2" key="1">
    <citation type="journal article" date="2014" name="Int. J. Syst. Evol. Microbiol.">
        <title>Complete genome sequence of Corynebacterium casei LMG S-19264T (=DSM 44701T), isolated from a smear-ripened cheese.</title>
        <authorList>
            <consortium name="US DOE Joint Genome Institute (JGI-PGF)"/>
            <person name="Walter F."/>
            <person name="Albersmeier A."/>
            <person name="Kalinowski J."/>
            <person name="Ruckert C."/>
        </authorList>
    </citation>
    <scope>NUCLEOTIDE SEQUENCE</scope>
    <source>
        <strain evidence="2">CCM 7905</strain>
    </source>
</reference>
<proteinExistence type="predicted"/>
<dbReference type="PANTHER" id="PTHR35007">
    <property type="entry name" value="INTEGRAL MEMBRANE PROTEIN-RELATED"/>
    <property type="match status" value="1"/>
</dbReference>
<dbReference type="EMBL" id="BMCU01000004">
    <property type="protein sequence ID" value="GGG19262.1"/>
    <property type="molecule type" value="Genomic_DNA"/>
</dbReference>
<evidence type="ECO:0000313" key="2">
    <source>
        <dbReference type="EMBL" id="GGG19262.1"/>
    </source>
</evidence>
<feature type="transmembrane region" description="Helical" evidence="1">
    <location>
        <begin position="38"/>
        <end position="66"/>
    </location>
</feature>
<keyword evidence="1" id="KW-0472">Membrane</keyword>
<comment type="caution">
    <text evidence="2">The sequence shown here is derived from an EMBL/GenBank/DDBJ whole genome shotgun (WGS) entry which is preliminary data.</text>
</comment>
<keyword evidence="3" id="KW-1185">Reference proteome</keyword>
<evidence type="ECO:0000313" key="3">
    <source>
        <dbReference type="Proteomes" id="UP000654257"/>
    </source>
</evidence>
<dbReference type="Proteomes" id="UP000654257">
    <property type="component" value="Unassembled WGS sequence"/>
</dbReference>
<organism evidence="2 3">
    <name type="scientific">Rhodococcoides trifolii</name>
    <dbReference type="NCBI Taxonomy" id="908250"/>
    <lineage>
        <taxon>Bacteria</taxon>
        <taxon>Bacillati</taxon>
        <taxon>Actinomycetota</taxon>
        <taxon>Actinomycetes</taxon>
        <taxon>Mycobacteriales</taxon>
        <taxon>Nocardiaceae</taxon>
        <taxon>Rhodococcoides</taxon>
    </lineage>
</organism>
<gene>
    <name evidence="2" type="ORF">GCM10007304_36500</name>
</gene>
<protein>
    <recommendedName>
        <fullName evidence="4">Type ii secretion system integral membrane subunit</fullName>
    </recommendedName>
</protein>
<feature type="transmembrane region" description="Helical" evidence="1">
    <location>
        <begin position="188"/>
        <end position="210"/>
    </location>
</feature>
<sequence>MTVALLLCAAAVMSLPVHRRRLVKTVAARPLPRVPAEALVVLGVVTCGVLAGIPVGVAVAAVGATLQVRRRRRRESRCREDELKDLVTGLDTVISELEVGAHPAAACESAARECAVPTVFAGAAARARLGGSAADAFADAAGRCSVEIGRVGAVWRVAEAHGLALAVLLDAVRFDLLGRRRFARRTEASLAGARATAAVLAALPLVGVGLGQMMGASPFTVLLGGGLGGMLLMIGAALVCAGLLWTDAITAKVTS</sequence>
<dbReference type="AlphaFoldDB" id="A0A917LFP2"/>
<evidence type="ECO:0008006" key="4">
    <source>
        <dbReference type="Google" id="ProtNLM"/>
    </source>
</evidence>
<evidence type="ECO:0000256" key="1">
    <source>
        <dbReference type="SAM" id="Phobius"/>
    </source>
</evidence>
<keyword evidence="1" id="KW-1133">Transmembrane helix</keyword>
<dbReference type="PANTHER" id="PTHR35007:SF4">
    <property type="entry name" value="CONSERVED TRANSMEMBRANE PROTEIN-RELATED"/>
    <property type="match status" value="1"/>
</dbReference>
<feature type="transmembrane region" description="Helical" evidence="1">
    <location>
        <begin position="222"/>
        <end position="245"/>
    </location>
</feature>
<reference evidence="2" key="2">
    <citation type="submission" date="2020-09" db="EMBL/GenBank/DDBJ databases">
        <authorList>
            <person name="Sun Q."/>
            <person name="Sedlacek I."/>
        </authorList>
    </citation>
    <scope>NUCLEOTIDE SEQUENCE</scope>
    <source>
        <strain evidence="2">CCM 7905</strain>
    </source>
</reference>
<keyword evidence="1" id="KW-0812">Transmembrane</keyword>
<name>A0A917LFP2_9NOCA</name>
<accession>A0A917LFP2</accession>
<dbReference type="RefSeq" id="WP_188546325.1">
    <property type="nucleotide sequence ID" value="NZ_BMCU01000004.1"/>
</dbReference>